<evidence type="ECO:0000313" key="1">
    <source>
        <dbReference type="EMBL" id="KAL0072300.1"/>
    </source>
</evidence>
<organism evidence="1 2">
    <name type="scientific">Marasmius tenuissimus</name>
    <dbReference type="NCBI Taxonomy" id="585030"/>
    <lineage>
        <taxon>Eukaryota</taxon>
        <taxon>Fungi</taxon>
        <taxon>Dikarya</taxon>
        <taxon>Basidiomycota</taxon>
        <taxon>Agaricomycotina</taxon>
        <taxon>Agaricomycetes</taxon>
        <taxon>Agaricomycetidae</taxon>
        <taxon>Agaricales</taxon>
        <taxon>Marasmiineae</taxon>
        <taxon>Marasmiaceae</taxon>
        <taxon>Marasmius</taxon>
    </lineage>
</organism>
<accession>A0ABR3AEG1</accession>
<reference evidence="1 2" key="1">
    <citation type="submission" date="2024-05" db="EMBL/GenBank/DDBJ databases">
        <title>A draft genome resource for the thread blight pathogen Marasmius tenuissimus strain MS-2.</title>
        <authorList>
            <person name="Yulfo-Soto G.E."/>
            <person name="Baruah I.K."/>
            <person name="Amoako-Attah I."/>
            <person name="Bukari Y."/>
            <person name="Meinhardt L.W."/>
            <person name="Bailey B.A."/>
            <person name="Cohen S.P."/>
        </authorList>
    </citation>
    <scope>NUCLEOTIDE SEQUENCE [LARGE SCALE GENOMIC DNA]</scope>
    <source>
        <strain evidence="1 2">MS-2</strain>
    </source>
</reference>
<proteinExistence type="predicted"/>
<protein>
    <recommendedName>
        <fullName evidence="3">AB hydrolase-1 domain-containing protein</fullName>
    </recommendedName>
</protein>
<evidence type="ECO:0000313" key="2">
    <source>
        <dbReference type="Proteomes" id="UP001437256"/>
    </source>
</evidence>
<gene>
    <name evidence="1" type="ORF">AAF712_000062</name>
</gene>
<dbReference type="InterPro" id="IPR029058">
    <property type="entry name" value="AB_hydrolase_fold"/>
</dbReference>
<dbReference type="EMBL" id="JBBXMP010000001">
    <property type="protein sequence ID" value="KAL0072300.1"/>
    <property type="molecule type" value="Genomic_DNA"/>
</dbReference>
<keyword evidence="2" id="KW-1185">Reference proteome</keyword>
<dbReference type="SUPFAM" id="SSF53474">
    <property type="entry name" value="alpha/beta-Hydrolases"/>
    <property type="match status" value="1"/>
</dbReference>
<name>A0ABR3AEG1_9AGAR</name>
<sequence length="312" mass="34616">MIFTNAIFQKILDIAASKGIRFVAVNRRAFPGSTPYTRPELDVVTDEASTEAEKDAFMQDRGHEITYFIDSFIREHELPPLSSDGMNGGVAILGWSIGSSHAAAAVASTLTLPADVRARLSLHLRSLIFYEAAPMILGLPPPPQSWLPLTDMTMPAASRLRAFSQWATSYFDHGDLSSRDLNQLEWVVASPSSVPTFFTFGNETLDIITTFDDATAGVDVPYTYYFQDQLSSCYRKAFFGKEIAAIFPRMRRSCLCGERTGALGIAGLWAIQDDEKTFGGWTDITYKLVPGINHFVHWADPEKALQILLELM</sequence>
<dbReference type="Gene3D" id="3.40.50.1820">
    <property type="entry name" value="alpha/beta hydrolase"/>
    <property type="match status" value="1"/>
</dbReference>
<evidence type="ECO:0008006" key="3">
    <source>
        <dbReference type="Google" id="ProtNLM"/>
    </source>
</evidence>
<comment type="caution">
    <text evidence="1">The sequence shown here is derived from an EMBL/GenBank/DDBJ whole genome shotgun (WGS) entry which is preliminary data.</text>
</comment>
<dbReference type="Proteomes" id="UP001437256">
    <property type="component" value="Unassembled WGS sequence"/>
</dbReference>